<dbReference type="SUPFAM" id="SSF52833">
    <property type="entry name" value="Thioredoxin-like"/>
    <property type="match status" value="1"/>
</dbReference>
<dbReference type="Proteomes" id="UP000450917">
    <property type="component" value="Unassembled WGS sequence"/>
</dbReference>
<dbReference type="AlphaFoldDB" id="A0A7X3CTQ1"/>
<dbReference type="InterPro" id="IPR013766">
    <property type="entry name" value="Thioredoxin_domain"/>
</dbReference>
<feature type="transmembrane region" description="Helical" evidence="6">
    <location>
        <begin position="40"/>
        <end position="60"/>
    </location>
</feature>
<dbReference type="InterPro" id="IPR036249">
    <property type="entry name" value="Thioredoxin-like_sf"/>
</dbReference>
<evidence type="ECO:0000256" key="5">
    <source>
        <dbReference type="ARBA" id="ARBA00023284"/>
    </source>
</evidence>
<evidence type="ECO:0000256" key="2">
    <source>
        <dbReference type="ARBA" id="ARBA00022748"/>
    </source>
</evidence>
<dbReference type="PANTHER" id="PTHR42852">
    <property type="entry name" value="THIOL:DISULFIDE INTERCHANGE PROTEIN DSBE"/>
    <property type="match status" value="1"/>
</dbReference>
<accession>A0A7X3CTQ1</accession>
<keyword evidence="9" id="KW-1185">Reference proteome</keyword>
<dbReference type="PANTHER" id="PTHR42852:SF6">
    <property type="entry name" value="THIOL:DISULFIDE INTERCHANGE PROTEIN DSBE"/>
    <property type="match status" value="1"/>
</dbReference>
<dbReference type="InterPro" id="IPR050553">
    <property type="entry name" value="Thioredoxin_ResA/DsbE_sf"/>
</dbReference>
<dbReference type="EMBL" id="WNZX01000020">
    <property type="protein sequence ID" value="MUG73045.1"/>
    <property type="molecule type" value="Genomic_DNA"/>
</dbReference>
<evidence type="ECO:0000256" key="3">
    <source>
        <dbReference type="ARBA" id="ARBA00022968"/>
    </source>
</evidence>
<dbReference type="NCBIfam" id="NF002854">
    <property type="entry name" value="PRK03147.1"/>
    <property type="match status" value="1"/>
</dbReference>
<reference evidence="8 9" key="1">
    <citation type="submission" date="2019-11" db="EMBL/GenBank/DDBJ databases">
        <title>Draft genome sequences of five Paenibacillus species of dairy origin.</title>
        <authorList>
            <person name="Olajide A.M."/>
            <person name="Chen S."/>
            <person name="Lapointe G."/>
        </authorList>
    </citation>
    <scope>NUCLEOTIDE SEQUENCE [LARGE SCALE GENOMIC DNA]</scope>
    <source>
        <strain evidence="8 9">2CS3</strain>
    </source>
</reference>
<feature type="transmembrane region" description="Helical" evidence="6">
    <location>
        <begin position="12"/>
        <end position="28"/>
    </location>
</feature>
<proteinExistence type="predicted"/>
<evidence type="ECO:0000313" key="8">
    <source>
        <dbReference type="EMBL" id="MUG73045.1"/>
    </source>
</evidence>
<dbReference type="GO" id="GO:0016491">
    <property type="term" value="F:oxidoreductase activity"/>
    <property type="evidence" value="ECO:0007669"/>
    <property type="project" value="InterPro"/>
</dbReference>
<dbReference type="InterPro" id="IPR017937">
    <property type="entry name" value="Thioredoxin_CS"/>
</dbReference>
<dbReference type="GO" id="GO:0016209">
    <property type="term" value="F:antioxidant activity"/>
    <property type="evidence" value="ECO:0007669"/>
    <property type="project" value="InterPro"/>
</dbReference>
<keyword evidence="5" id="KW-0676">Redox-active center</keyword>
<comment type="caution">
    <text evidence="8">The sequence shown here is derived from an EMBL/GenBank/DDBJ whole genome shotgun (WGS) entry which is preliminary data.</text>
</comment>
<gene>
    <name evidence="8" type="primary">resA</name>
    <name evidence="8" type="ORF">GNP93_20645</name>
</gene>
<sequence length="208" mass="23787">MGFTREKIQQASSLACRWIFVFSLYLFFRGACGTLRRRWIQMGILMCVIAAGAFAFWSSAAKDSEEVKKGAKAPDFKLASLDGKTYELSDFKGSGLVLNFWGTFCPPCVREMPALEKQSKVWKDKQVQIVGINLNESPITVRSFLQQYNISFPILMDRDEIRKKYKVSSYPTTFYIDANGIIQDIFVGEMTERDIQTRIEKIVKADKN</sequence>
<dbReference type="GO" id="GO:0030313">
    <property type="term" value="C:cell envelope"/>
    <property type="evidence" value="ECO:0007669"/>
    <property type="project" value="UniProtKB-SubCell"/>
</dbReference>
<evidence type="ECO:0000256" key="4">
    <source>
        <dbReference type="ARBA" id="ARBA00023157"/>
    </source>
</evidence>
<dbReference type="GO" id="GO:0017004">
    <property type="term" value="P:cytochrome complex assembly"/>
    <property type="evidence" value="ECO:0007669"/>
    <property type="project" value="UniProtKB-KW"/>
</dbReference>
<protein>
    <submittedName>
        <fullName evidence="8">Thiol-disulfide oxidoreductase ResA</fullName>
    </submittedName>
</protein>
<keyword evidence="2" id="KW-0201">Cytochrome c-type biogenesis</keyword>
<keyword evidence="6" id="KW-1133">Transmembrane helix</keyword>
<name>A0A7X3CTQ1_9BACL</name>
<feature type="domain" description="Thioredoxin" evidence="7">
    <location>
        <begin position="67"/>
        <end position="204"/>
    </location>
</feature>
<organism evidence="8 9">
    <name type="scientific">Paenibacillus validus</name>
    <dbReference type="NCBI Taxonomy" id="44253"/>
    <lineage>
        <taxon>Bacteria</taxon>
        <taxon>Bacillati</taxon>
        <taxon>Bacillota</taxon>
        <taxon>Bacilli</taxon>
        <taxon>Bacillales</taxon>
        <taxon>Paenibacillaceae</taxon>
        <taxon>Paenibacillus</taxon>
    </lineage>
</organism>
<dbReference type="CDD" id="cd02966">
    <property type="entry name" value="TlpA_like_family"/>
    <property type="match status" value="1"/>
</dbReference>
<evidence type="ECO:0000259" key="7">
    <source>
        <dbReference type="PROSITE" id="PS51352"/>
    </source>
</evidence>
<dbReference type="Gene3D" id="3.40.30.10">
    <property type="entry name" value="Glutaredoxin"/>
    <property type="match status" value="1"/>
</dbReference>
<evidence type="ECO:0000256" key="6">
    <source>
        <dbReference type="SAM" id="Phobius"/>
    </source>
</evidence>
<keyword evidence="4" id="KW-1015">Disulfide bond</keyword>
<dbReference type="Pfam" id="PF00578">
    <property type="entry name" value="AhpC-TSA"/>
    <property type="match status" value="1"/>
</dbReference>
<evidence type="ECO:0000313" key="9">
    <source>
        <dbReference type="Proteomes" id="UP000450917"/>
    </source>
</evidence>
<dbReference type="InterPro" id="IPR000866">
    <property type="entry name" value="AhpC/TSA"/>
</dbReference>
<evidence type="ECO:0000256" key="1">
    <source>
        <dbReference type="ARBA" id="ARBA00004196"/>
    </source>
</evidence>
<keyword evidence="3" id="KW-0735">Signal-anchor</keyword>
<dbReference type="PROSITE" id="PS51352">
    <property type="entry name" value="THIOREDOXIN_2"/>
    <property type="match status" value="1"/>
</dbReference>
<keyword evidence="6" id="KW-0812">Transmembrane</keyword>
<keyword evidence="6" id="KW-0472">Membrane</keyword>
<comment type="subcellular location">
    <subcellularLocation>
        <location evidence="1">Cell envelope</location>
    </subcellularLocation>
</comment>
<dbReference type="PROSITE" id="PS00194">
    <property type="entry name" value="THIOREDOXIN_1"/>
    <property type="match status" value="1"/>
</dbReference>